<accession>A0A0B7FMK7</accession>
<evidence type="ECO:0000313" key="1">
    <source>
        <dbReference type="EMBL" id="CEL58930.1"/>
    </source>
</evidence>
<dbReference type="Proteomes" id="UP000059188">
    <property type="component" value="Unassembled WGS sequence"/>
</dbReference>
<organism evidence="1 2">
    <name type="scientific">Thanatephorus cucumeris (strain AG1-IB / isolate 7/3/14)</name>
    <name type="common">Lettuce bottom rot fungus</name>
    <name type="synonym">Rhizoctonia solani</name>
    <dbReference type="NCBI Taxonomy" id="1108050"/>
    <lineage>
        <taxon>Eukaryota</taxon>
        <taxon>Fungi</taxon>
        <taxon>Dikarya</taxon>
        <taxon>Basidiomycota</taxon>
        <taxon>Agaricomycotina</taxon>
        <taxon>Agaricomycetes</taxon>
        <taxon>Cantharellales</taxon>
        <taxon>Ceratobasidiaceae</taxon>
        <taxon>Rhizoctonia</taxon>
        <taxon>Rhizoctonia solani AG-1</taxon>
    </lineage>
</organism>
<gene>
    <name evidence="1" type="ORF">RSOLAG1IB_08951</name>
</gene>
<protein>
    <submittedName>
        <fullName evidence="1">Uncharacterized protein</fullName>
    </submittedName>
</protein>
<proteinExistence type="predicted"/>
<dbReference type="AlphaFoldDB" id="A0A0B7FMK7"/>
<evidence type="ECO:0000313" key="2">
    <source>
        <dbReference type="Proteomes" id="UP000059188"/>
    </source>
</evidence>
<name>A0A0B7FMK7_THACB</name>
<reference evidence="1 2" key="1">
    <citation type="submission" date="2014-11" db="EMBL/GenBank/DDBJ databases">
        <authorList>
            <person name="Wibberg Daniel"/>
        </authorList>
    </citation>
    <scope>NUCLEOTIDE SEQUENCE [LARGE SCALE GENOMIC DNA]</scope>
    <source>
        <strain evidence="1">Rhizoctonia solani AG1-IB 7/3/14</strain>
    </source>
</reference>
<keyword evidence="2" id="KW-1185">Reference proteome</keyword>
<dbReference type="EMBL" id="LN679135">
    <property type="protein sequence ID" value="CEL58930.1"/>
    <property type="molecule type" value="Genomic_DNA"/>
</dbReference>
<sequence>MGIYTLTRIVSTTVCFLRRQRQLICSYNQNILDSVSQLAIISFDPSSIIYIFDFKVRLTLTMKLQKHLLSTGPV</sequence>